<dbReference type="EMBL" id="JABAIL010000037">
    <property type="protein sequence ID" value="NLR95081.1"/>
    <property type="molecule type" value="Genomic_DNA"/>
</dbReference>
<evidence type="ECO:0000313" key="1">
    <source>
        <dbReference type="EMBL" id="NLR95081.1"/>
    </source>
</evidence>
<accession>A0A7X8SRH8</accession>
<name>A0A7X8SRH8_9BACT</name>
<dbReference type="Proteomes" id="UP000585050">
    <property type="component" value="Unassembled WGS sequence"/>
</dbReference>
<organism evidence="1 2">
    <name type="scientific">Flammeovirga agarivorans</name>
    <dbReference type="NCBI Taxonomy" id="2726742"/>
    <lineage>
        <taxon>Bacteria</taxon>
        <taxon>Pseudomonadati</taxon>
        <taxon>Bacteroidota</taxon>
        <taxon>Cytophagia</taxon>
        <taxon>Cytophagales</taxon>
        <taxon>Flammeovirgaceae</taxon>
        <taxon>Flammeovirga</taxon>
    </lineage>
</organism>
<evidence type="ECO:0000313" key="2">
    <source>
        <dbReference type="Proteomes" id="UP000585050"/>
    </source>
</evidence>
<dbReference type="AlphaFoldDB" id="A0A7X8SRH8"/>
<protein>
    <submittedName>
        <fullName evidence="1">Uncharacterized protein</fullName>
    </submittedName>
</protein>
<keyword evidence="2" id="KW-1185">Reference proteome</keyword>
<dbReference type="RefSeq" id="WP_168885786.1">
    <property type="nucleotide sequence ID" value="NZ_JABAIL010000037.1"/>
</dbReference>
<gene>
    <name evidence="1" type="ORF">HGP29_28030</name>
</gene>
<sequence>MMLSLYKSRIKQIKSSILKRDIKTAKKNLYYLPFSLSEIEIKNFEKSVFVIIRGSFGRTISDLNIERLKMFFEDSEGVKYFFDKVQYFRFYYKLLLEKEEFDEIERTMSGALDCYDPELYYLYGLYNIRIGKIQKARKYIFLSGIEKKETISYNMAYFDQLKNGHGNQIVGKSNIPFVRKIYRNKIPLQLKEKLKMLNAPEWLTRD</sequence>
<reference evidence="1 2" key="1">
    <citation type="submission" date="2020-04" db="EMBL/GenBank/DDBJ databases">
        <title>Flammeovirga sp. SR4, a novel species isolated from seawater.</title>
        <authorList>
            <person name="Wang X."/>
        </authorList>
    </citation>
    <scope>NUCLEOTIDE SEQUENCE [LARGE SCALE GENOMIC DNA]</scope>
    <source>
        <strain evidence="1 2">SR4</strain>
    </source>
</reference>
<proteinExistence type="predicted"/>
<comment type="caution">
    <text evidence="1">The sequence shown here is derived from an EMBL/GenBank/DDBJ whole genome shotgun (WGS) entry which is preliminary data.</text>
</comment>